<evidence type="ECO:0000256" key="6">
    <source>
        <dbReference type="ARBA" id="ARBA00022842"/>
    </source>
</evidence>
<organism evidence="10 11">
    <name type="scientific">Leptothoe spongobia TAU-MAC 1115</name>
    <dbReference type="NCBI Taxonomy" id="1967444"/>
    <lineage>
        <taxon>Bacteria</taxon>
        <taxon>Bacillati</taxon>
        <taxon>Cyanobacteriota</taxon>
        <taxon>Cyanophyceae</taxon>
        <taxon>Nodosilineales</taxon>
        <taxon>Cymatolegaceae</taxon>
        <taxon>Leptothoe</taxon>
        <taxon>Leptothoe spongobia</taxon>
    </lineage>
</organism>
<evidence type="ECO:0000256" key="4">
    <source>
        <dbReference type="ARBA" id="ARBA00022723"/>
    </source>
</evidence>
<keyword evidence="6 8" id="KW-0460">Magnesium</keyword>
<feature type="binding site" evidence="8">
    <location>
        <position position="5"/>
    </location>
    <ligand>
        <name>Mg(2+)</name>
        <dbReference type="ChEBI" id="CHEBI:18420"/>
    </ligand>
</feature>
<evidence type="ECO:0000256" key="1">
    <source>
        <dbReference type="ARBA" id="ARBA00001946"/>
    </source>
</evidence>
<feature type="domain" description="PIN" evidence="9">
    <location>
        <begin position="2"/>
        <end position="123"/>
    </location>
</feature>
<dbReference type="RefSeq" id="WP_215607078.1">
    <property type="nucleotide sequence ID" value="NZ_JADOES010000002.1"/>
</dbReference>
<dbReference type="CDD" id="cd18745">
    <property type="entry name" value="PIN_VapC4-5_FitB-like"/>
    <property type="match status" value="1"/>
</dbReference>
<evidence type="ECO:0000256" key="2">
    <source>
        <dbReference type="ARBA" id="ARBA00022649"/>
    </source>
</evidence>
<evidence type="ECO:0000259" key="9">
    <source>
        <dbReference type="Pfam" id="PF01850"/>
    </source>
</evidence>
<comment type="cofactor">
    <cofactor evidence="1 8">
        <name>Mg(2+)</name>
        <dbReference type="ChEBI" id="CHEBI:18420"/>
    </cofactor>
</comment>
<dbReference type="Pfam" id="PF01850">
    <property type="entry name" value="PIN"/>
    <property type="match status" value="1"/>
</dbReference>
<dbReference type="GO" id="GO:0004540">
    <property type="term" value="F:RNA nuclease activity"/>
    <property type="evidence" value="ECO:0007669"/>
    <property type="project" value="InterPro"/>
</dbReference>
<dbReference type="SUPFAM" id="SSF88723">
    <property type="entry name" value="PIN domain-like"/>
    <property type="match status" value="1"/>
</dbReference>
<evidence type="ECO:0000256" key="3">
    <source>
        <dbReference type="ARBA" id="ARBA00022722"/>
    </source>
</evidence>
<comment type="similarity">
    <text evidence="7 8">Belongs to the PINc/VapC protein family.</text>
</comment>
<dbReference type="InterPro" id="IPR050556">
    <property type="entry name" value="Type_II_TA_system_RNase"/>
</dbReference>
<sequence length="131" mass="14441">MYVLDTNTLIYLFKGMGRIGERMQSVSSGEVGISTLVLYELYVGIAKSQNPTRRKQLLESLTSQSIILPFDQKAAKVASQIRARLESMGQPIGPIDTLITGVAMAQDATLITHNVKEFSRVGGLSIEDWYC</sequence>
<dbReference type="EMBL" id="JADOES010000002">
    <property type="protein sequence ID" value="MBT9314003.1"/>
    <property type="molecule type" value="Genomic_DNA"/>
</dbReference>
<evidence type="ECO:0000256" key="5">
    <source>
        <dbReference type="ARBA" id="ARBA00022801"/>
    </source>
</evidence>
<keyword evidence="4 8" id="KW-0479">Metal-binding</keyword>
<protein>
    <recommendedName>
        <fullName evidence="8">Ribonuclease VapC</fullName>
        <shortName evidence="8">RNase VapC</shortName>
        <ecNumber evidence="8">3.1.-.-</ecNumber>
    </recommendedName>
    <alternativeName>
        <fullName evidence="8">Toxin VapC</fullName>
    </alternativeName>
</protein>
<comment type="caution">
    <text evidence="10">The sequence shown here is derived from an EMBL/GenBank/DDBJ whole genome shotgun (WGS) entry which is preliminary data.</text>
</comment>
<dbReference type="InterPro" id="IPR002716">
    <property type="entry name" value="PIN_dom"/>
</dbReference>
<evidence type="ECO:0000313" key="10">
    <source>
        <dbReference type="EMBL" id="MBT9314003.1"/>
    </source>
</evidence>
<comment type="function">
    <text evidence="8">Toxic component of a toxin-antitoxin (TA) system. An RNase.</text>
</comment>
<keyword evidence="5 8" id="KW-0378">Hydrolase</keyword>
<reference evidence="10" key="1">
    <citation type="submission" date="2020-11" db="EMBL/GenBank/DDBJ databases">
        <authorList>
            <person name="Konstantinou D."/>
            <person name="Gkelis S."/>
            <person name="Popin R."/>
            <person name="Fewer D."/>
            <person name="Sivonen K."/>
        </authorList>
    </citation>
    <scope>NUCLEOTIDE SEQUENCE</scope>
    <source>
        <strain evidence="10">TAU-MAC 1115</strain>
    </source>
</reference>
<dbReference type="Proteomes" id="UP000717364">
    <property type="component" value="Unassembled WGS sequence"/>
</dbReference>
<dbReference type="GO" id="GO:0090729">
    <property type="term" value="F:toxin activity"/>
    <property type="evidence" value="ECO:0007669"/>
    <property type="project" value="UniProtKB-KW"/>
</dbReference>
<dbReference type="Gene3D" id="3.40.50.1010">
    <property type="entry name" value="5'-nuclease"/>
    <property type="match status" value="1"/>
</dbReference>
<feature type="binding site" evidence="8">
    <location>
        <position position="96"/>
    </location>
    <ligand>
        <name>Mg(2+)</name>
        <dbReference type="ChEBI" id="CHEBI:18420"/>
    </ligand>
</feature>
<dbReference type="HAMAP" id="MF_00265">
    <property type="entry name" value="VapC_Nob1"/>
    <property type="match status" value="1"/>
</dbReference>
<reference evidence="10" key="2">
    <citation type="journal article" date="2021" name="Mar. Drugs">
        <title>Genome Reduction and Secondary Metabolism of the Marine Sponge-Associated Cyanobacterium Leptothoe.</title>
        <authorList>
            <person name="Konstantinou D."/>
            <person name="Popin R.V."/>
            <person name="Fewer D.P."/>
            <person name="Sivonen K."/>
            <person name="Gkelis S."/>
        </authorList>
    </citation>
    <scope>NUCLEOTIDE SEQUENCE</scope>
    <source>
        <strain evidence="10">TAU-MAC 1115</strain>
    </source>
</reference>
<proteinExistence type="inferred from homology"/>
<gene>
    <name evidence="8" type="primary">vapC</name>
    <name evidence="10" type="ORF">IXB50_01015</name>
</gene>
<dbReference type="AlphaFoldDB" id="A0A947DB89"/>
<dbReference type="PANTHER" id="PTHR33653">
    <property type="entry name" value="RIBONUCLEASE VAPC2"/>
    <property type="match status" value="1"/>
</dbReference>
<evidence type="ECO:0000256" key="7">
    <source>
        <dbReference type="ARBA" id="ARBA00038093"/>
    </source>
</evidence>
<dbReference type="GO" id="GO:0000287">
    <property type="term" value="F:magnesium ion binding"/>
    <property type="evidence" value="ECO:0007669"/>
    <property type="project" value="UniProtKB-UniRule"/>
</dbReference>
<name>A0A947DB89_9CYAN</name>
<keyword evidence="11" id="KW-1185">Reference proteome</keyword>
<keyword evidence="8" id="KW-0800">Toxin</keyword>
<dbReference type="PANTHER" id="PTHR33653:SF1">
    <property type="entry name" value="RIBONUCLEASE VAPC2"/>
    <property type="match status" value="1"/>
</dbReference>
<dbReference type="InterPro" id="IPR022907">
    <property type="entry name" value="VapC_family"/>
</dbReference>
<evidence type="ECO:0000256" key="8">
    <source>
        <dbReference type="HAMAP-Rule" id="MF_00265"/>
    </source>
</evidence>
<dbReference type="InterPro" id="IPR029060">
    <property type="entry name" value="PIN-like_dom_sf"/>
</dbReference>
<dbReference type="EC" id="3.1.-.-" evidence="8"/>
<evidence type="ECO:0000313" key="11">
    <source>
        <dbReference type="Proteomes" id="UP000717364"/>
    </source>
</evidence>
<dbReference type="GO" id="GO:0016787">
    <property type="term" value="F:hydrolase activity"/>
    <property type="evidence" value="ECO:0007669"/>
    <property type="project" value="UniProtKB-KW"/>
</dbReference>
<accession>A0A947DB89</accession>
<keyword evidence="3 8" id="KW-0540">Nuclease</keyword>
<keyword evidence="2 8" id="KW-1277">Toxin-antitoxin system</keyword>